<keyword evidence="3" id="KW-1185">Reference proteome</keyword>
<dbReference type="AlphaFoldDB" id="A0A017HJ96"/>
<comment type="caution">
    <text evidence="2">The sequence shown here is derived from an EMBL/GenBank/DDBJ whole genome shotgun (WGS) entry which is preliminary data.</text>
</comment>
<evidence type="ECO:0000313" key="2">
    <source>
        <dbReference type="EMBL" id="EYD74233.1"/>
    </source>
</evidence>
<reference evidence="2 3" key="1">
    <citation type="submission" date="2013-02" db="EMBL/GenBank/DDBJ databases">
        <authorList>
            <person name="Fiebig A."/>
            <person name="Goeker M."/>
            <person name="Klenk H.-P.P."/>
        </authorList>
    </citation>
    <scope>NUCLEOTIDE SEQUENCE [LARGE SCALE GENOMIC DNA]</scope>
    <source>
        <strain evidence="2 3">DSM 19309</strain>
    </source>
</reference>
<name>A0A017HJ96_9RHOB</name>
<dbReference type="EMBL" id="AOSK01000120">
    <property type="protein sequence ID" value="EYD74233.1"/>
    <property type="molecule type" value="Genomic_DNA"/>
</dbReference>
<protein>
    <submittedName>
        <fullName evidence="2">Uncharacterized protein</fullName>
    </submittedName>
</protein>
<sequence length="60" mass="6403">MSRIGESGPPARRQPPDGPTERGVTMSPGSALRTVPQGRIRSGVALVERRRAHDGLWGKG</sequence>
<proteinExistence type="predicted"/>
<accession>A0A017HJ96</accession>
<organism evidence="2 3">
    <name type="scientific">Rubellimicrobium mesophilum DSM 19309</name>
    <dbReference type="NCBI Taxonomy" id="442562"/>
    <lineage>
        <taxon>Bacteria</taxon>
        <taxon>Pseudomonadati</taxon>
        <taxon>Pseudomonadota</taxon>
        <taxon>Alphaproteobacteria</taxon>
        <taxon>Rhodobacterales</taxon>
        <taxon>Roseobacteraceae</taxon>
        <taxon>Rubellimicrobium</taxon>
    </lineage>
</organism>
<evidence type="ECO:0000256" key="1">
    <source>
        <dbReference type="SAM" id="MobiDB-lite"/>
    </source>
</evidence>
<evidence type="ECO:0000313" key="3">
    <source>
        <dbReference type="Proteomes" id="UP000019666"/>
    </source>
</evidence>
<feature type="region of interest" description="Disordered" evidence="1">
    <location>
        <begin position="1"/>
        <end position="38"/>
    </location>
</feature>
<gene>
    <name evidence="2" type="ORF">Rumeso_04290</name>
</gene>
<dbReference type="HOGENOM" id="CLU_2938935_0_0_5"/>
<dbReference type="Proteomes" id="UP000019666">
    <property type="component" value="Unassembled WGS sequence"/>
</dbReference>